<evidence type="ECO:0000256" key="8">
    <source>
        <dbReference type="ARBA" id="ARBA00023136"/>
    </source>
</evidence>
<dbReference type="Proteomes" id="UP000502377">
    <property type="component" value="Chromosome"/>
</dbReference>
<sequence>MDKLHLEIVTPDGLVFSNDIKSVVLPGSEGEFGVLPGHASLISLLKAGVIDIESEDKSHDAVAINWGYAEINEGKATILADGAVHVAGNSESEIANSLQKAKDLIASMSSENNAMAATVAKLDSMARTR</sequence>
<dbReference type="GO" id="GO:0046933">
    <property type="term" value="F:proton-transporting ATP synthase activity, rotational mechanism"/>
    <property type="evidence" value="ECO:0007669"/>
    <property type="project" value="UniProtKB-UniRule"/>
</dbReference>
<evidence type="ECO:0000256" key="1">
    <source>
        <dbReference type="ARBA" id="ARBA00003543"/>
    </source>
</evidence>
<evidence type="ECO:0000256" key="5">
    <source>
        <dbReference type="ARBA" id="ARBA00022475"/>
    </source>
</evidence>
<dbReference type="InterPro" id="IPR020546">
    <property type="entry name" value="ATP_synth_F1_dsu/esu_N"/>
</dbReference>
<name>A0A6G5QPF5_CAMRE</name>
<comment type="similarity">
    <text evidence="3 11 12">Belongs to the ATPase epsilon chain family.</text>
</comment>
<dbReference type="Gene3D" id="2.60.15.10">
    <property type="entry name" value="F0F1 ATP synthase delta/epsilon subunit, N-terminal"/>
    <property type="match status" value="1"/>
</dbReference>
<evidence type="ECO:0000313" key="14">
    <source>
        <dbReference type="Proteomes" id="UP000502377"/>
    </source>
</evidence>
<keyword evidence="7 11" id="KW-0406">Ion transport</keyword>
<evidence type="ECO:0000256" key="6">
    <source>
        <dbReference type="ARBA" id="ARBA00022519"/>
    </source>
</evidence>
<proteinExistence type="inferred from homology"/>
<dbReference type="Pfam" id="PF02823">
    <property type="entry name" value="ATP-synt_DE_N"/>
    <property type="match status" value="1"/>
</dbReference>
<dbReference type="InterPro" id="IPR001469">
    <property type="entry name" value="ATP_synth_F1_dsu/esu"/>
</dbReference>
<evidence type="ECO:0000256" key="9">
    <source>
        <dbReference type="ARBA" id="ARBA00023196"/>
    </source>
</evidence>
<dbReference type="GO" id="GO:0005524">
    <property type="term" value="F:ATP binding"/>
    <property type="evidence" value="ECO:0007669"/>
    <property type="project" value="UniProtKB-UniRule"/>
</dbReference>
<dbReference type="EMBL" id="CP012543">
    <property type="protein sequence ID" value="QCD47595.1"/>
    <property type="molecule type" value="Genomic_DNA"/>
</dbReference>
<dbReference type="SUPFAM" id="SSF51344">
    <property type="entry name" value="Epsilon subunit of F1F0-ATP synthase N-terminal domain"/>
    <property type="match status" value="1"/>
</dbReference>
<dbReference type="GO" id="GO:0045259">
    <property type="term" value="C:proton-transporting ATP synthase complex"/>
    <property type="evidence" value="ECO:0007669"/>
    <property type="project" value="UniProtKB-KW"/>
</dbReference>
<evidence type="ECO:0000256" key="10">
    <source>
        <dbReference type="ARBA" id="ARBA00023310"/>
    </source>
</evidence>
<keyword evidence="11" id="KW-0375">Hydrogen ion transport</keyword>
<dbReference type="NCBIfam" id="TIGR01216">
    <property type="entry name" value="ATP_synt_epsi"/>
    <property type="match status" value="1"/>
</dbReference>
<keyword evidence="6" id="KW-0997">Cell inner membrane</keyword>
<dbReference type="GO" id="GO:0012505">
    <property type="term" value="C:endomembrane system"/>
    <property type="evidence" value="ECO:0007669"/>
    <property type="project" value="UniProtKB-SubCell"/>
</dbReference>
<dbReference type="KEGG" id="crx:CRECT_1990"/>
<comment type="function">
    <text evidence="1 11">Produces ATP from ADP in the presence of a proton gradient across the membrane.</text>
</comment>
<dbReference type="AlphaFoldDB" id="A0A6G5QPF5"/>
<keyword evidence="5 11" id="KW-1003">Cell membrane</keyword>
<evidence type="ECO:0000256" key="2">
    <source>
        <dbReference type="ARBA" id="ARBA00004184"/>
    </source>
</evidence>
<dbReference type="PANTHER" id="PTHR13822">
    <property type="entry name" value="ATP SYNTHASE DELTA/EPSILON CHAIN"/>
    <property type="match status" value="1"/>
</dbReference>
<reference evidence="13 14" key="1">
    <citation type="submission" date="2016-07" db="EMBL/GenBank/DDBJ databases">
        <title>Comparative genomics of the Campylobacter concisus group.</title>
        <authorList>
            <person name="Miller W.G."/>
            <person name="Yee E."/>
            <person name="Chapman M.H."/>
            <person name="Huynh S."/>
            <person name="Bono J.L."/>
            <person name="On S.L.W."/>
            <person name="StLeger J."/>
            <person name="Foster G."/>
            <person name="Parker C.T."/>
        </authorList>
    </citation>
    <scope>NUCLEOTIDE SEQUENCE [LARGE SCALE GENOMIC DNA]</scope>
    <source>
        <strain evidence="13 14">ATCC 33238</strain>
    </source>
</reference>
<accession>A0A6G5QPF5</accession>
<evidence type="ECO:0000256" key="12">
    <source>
        <dbReference type="RuleBase" id="RU003656"/>
    </source>
</evidence>
<protein>
    <recommendedName>
        <fullName evidence="11">ATP synthase epsilon chain</fullName>
    </recommendedName>
    <alternativeName>
        <fullName evidence="11">ATP synthase F1 sector epsilon subunit</fullName>
    </alternativeName>
    <alternativeName>
        <fullName evidence="11">F-ATPase epsilon subunit</fullName>
    </alternativeName>
</protein>
<evidence type="ECO:0000256" key="4">
    <source>
        <dbReference type="ARBA" id="ARBA00022448"/>
    </source>
</evidence>
<evidence type="ECO:0000256" key="3">
    <source>
        <dbReference type="ARBA" id="ARBA00005712"/>
    </source>
</evidence>
<evidence type="ECO:0000256" key="7">
    <source>
        <dbReference type="ARBA" id="ARBA00023065"/>
    </source>
</evidence>
<evidence type="ECO:0000313" key="13">
    <source>
        <dbReference type="EMBL" id="QCD47595.1"/>
    </source>
</evidence>
<evidence type="ECO:0000256" key="11">
    <source>
        <dbReference type="HAMAP-Rule" id="MF_00530"/>
    </source>
</evidence>
<dbReference type="PANTHER" id="PTHR13822:SF10">
    <property type="entry name" value="ATP SYNTHASE EPSILON CHAIN, CHLOROPLASTIC"/>
    <property type="match status" value="1"/>
</dbReference>
<comment type="subunit">
    <text evidence="11 12">F-type ATPases have 2 components, CF(1) - the catalytic core - and CF(0) - the membrane proton channel. CF(1) has five subunits: alpha(3), beta(3), gamma(1), delta(1), epsilon(1). CF(0) has three main subunits: a, b and c.</text>
</comment>
<gene>
    <name evidence="11 13" type="primary">atpC</name>
    <name evidence="13" type="ORF">CRECT_1990</name>
</gene>
<dbReference type="InterPro" id="IPR036771">
    <property type="entry name" value="ATPsynth_dsu/esu_N"/>
</dbReference>
<keyword evidence="8 11" id="KW-0472">Membrane</keyword>
<dbReference type="RefSeq" id="WP_002943950.1">
    <property type="nucleotide sequence ID" value="NZ_CAJPTG010000009.1"/>
</dbReference>
<dbReference type="HAMAP" id="MF_00530">
    <property type="entry name" value="ATP_synth_epsil_bac"/>
    <property type="match status" value="1"/>
</dbReference>
<keyword evidence="4 11" id="KW-0813">Transport</keyword>
<dbReference type="CDD" id="cd12152">
    <property type="entry name" value="F1-ATPase_delta"/>
    <property type="match status" value="1"/>
</dbReference>
<keyword evidence="9 11" id="KW-0139">CF(1)</keyword>
<keyword evidence="10 11" id="KW-0066">ATP synthesis</keyword>
<comment type="subcellular location">
    <subcellularLocation>
        <location evidence="11">Cell membrane</location>
        <topology evidence="11">Peripheral membrane protein</topology>
    </subcellularLocation>
    <subcellularLocation>
        <location evidence="2">Endomembrane system</location>
        <topology evidence="2">Peripheral membrane protein</topology>
    </subcellularLocation>
</comment>
<organism evidence="13 14">
    <name type="scientific">Campylobacter rectus</name>
    <name type="common">Wolinella recta</name>
    <dbReference type="NCBI Taxonomy" id="203"/>
    <lineage>
        <taxon>Bacteria</taxon>
        <taxon>Pseudomonadati</taxon>
        <taxon>Campylobacterota</taxon>
        <taxon>Epsilonproteobacteria</taxon>
        <taxon>Campylobacterales</taxon>
        <taxon>Campylobacteraceae</taxon>
        <taxon>Campylobacter</taxon>
    </lineage>
</organism>
<dbReference type="GO" id="GO:0005886">
    <property type="term" value="C:plasma membrane"/>
    <property type="evidence" value="ECO:0007669"/>
    <property type="project" value="UniProtKB-SubCell"/>
</dbReference>